<dbReference type="Gene3D" id="3.40.50.300">
    <property type="entry name" value="P-loop containing nucleotide triphosphate hydrolases"/>
    <property type="match status" value="1"/>
</dbReference>
<comment type="subcellular location">
    <subcellularLocation>
        <location evidence="8">Cytoplasm</location>
    </subcellularLocation>
</comment>
<evidence type="ECO:0000256" key="2">
    <source>
        <dbReference type="ARBA" id="ARBA00022679"/>
    </source>
</evidence>
<dbReference type="InterPro" id="IPR027417">
    <property type="entry name" value="P-loop_NTPase"/>
</dbReference>
<evidence type="ECO:0000313" key="11">
    <source>
        <dbReference type="Proteomes" id="UP001631949"/>
    </source>
</evidence>
<accession>A0ABW9H0V5</accession>
<comment type="catalytic activity">
    <reaction evidence="7 8">
        <text>CMP + ATP = CDP + ADP</text>
        <dbReference type="Rhea" id="RHEA:11600"/>
        <dbReference type="ChEBI" id="CHEBI:30616"/>
        <dbReference type="ChEBI" id="CHEBI:58069"/>
        <dbReference type="ChEBI" id="CHEBI:60377"/>
        <dbReference type="ChEBI" id="CHEBI:456216"/>
        <dbReference type="EC" id="2.7.4.25"/>
    </reaction>
</comment>
<comment type="caution">
    <text evidence="10">The sequence shown here is derived from an EMBL/GenBank/DDBJ whole genome shotgun (WGS) entry which is preliminary data.</text>
</comment>
<proteinExistence type="inferred from homology"/>
<comment type="similarity">
    <text evidence="1 8">Belongs to the cytidylate kinase family. Type 1 subfamily.</text>
</comment>
<dbReference type="CDD" id="cd02020">
    <property type="entry name" value="CMPK"/>
    <property type="match status" value="1"/>
</dbReference>
<dbReference type="Proteomes" id="UP001631949">
    <property type="component" value="Unassembled WGS sequence"/>
</dbReference>
<evidence type="ECO:0000256" key="1">
    <source>
        <dbReference type="ARBA" id="ARBA00009427"/>
    </source>
</evidence>
<protein>
    <recommendedName>
        <fullName evidence="8">Cytidylate kinase</fullName>
        <shortName evidence="8">CK</shortName>
        <ecNumber evidence="8">2.7.4.25</ecNumber>
    </recommendedName>
    <alternativeName>
        <fullName evidence="8">Cytidine monophosphate kinase</fullName>
        <shortName evidence="8">CMP kinase</shortName>
    </alternativeName>
</protein>
<dbReference type="NCBIfam" id="TIGR00017">
    <property type="entry name" value="cmk"/>
    <property type="match status" value="1"/>
</dbReference>
<reference evidence="10 11" key="1">
    <citation type="journal article" date="2016" name="Int. J. Syst. Evol. Microbiol.">
        <title>Peptococcus simiae sp. nov., isolated from rhesus macaque faeces and emended description of the genus Peptococcus.</title>
        <authorList>
            <person name="Shkoporov A.N."/>
            <person name="Efimov B.A."/>
            <person name="Kondova I."/>
            <person name="Ouwerling B."/>
            <person name="Chaplin A.V."/>
            <person name="Shcherbakova V.A."/>
            <person name="Langermans J.A.M."/>
        </authorList>
    </citation>
    <scope>NUCLEOTIDE SEQUENCE [LARGE SCALE GENOMIC DNA]</scope>
    <source>
        <strain evidence="10 11">M108</strain>
    </source>
</reference>
<dbReference type="InterPro" id="IPR011994">
    <property type="entry name" value="Cytidylate_kinase_dom"/>
</dbReference>
<keyword evidence="11" id="KW-1185">Reference proteome</keyword>
<keyword evidence="4 8" id="KW-0418">Kinase</keyword>
<dbReference type="Pfam" id="PF02224">
    <property type="entry name" value="Cytidylate_kin"/>
    <property type="match status" value="1"/>
</dbReference>
<feature type="binding site" evidence="8">
    <location>
        <begin position="7"/>
        <end position="15"/>
    </location>
    <ligand>
        <name>ATP</name>
        <dbReference type="ChEBI" id="CHEBI:30616"/>
    </ligand>
</feature>
<evidence type="ECO:0000259" key="9">
    <source>
        <dbReference type="Pfam" id="PF02224"/>
    </source>
</evidence>
<comment type="catalytic activity">
    <reaction evidence="6 8">
        <text>dCMP + ATP = dCDP + ADP</text>
        <dbReference type="Rhea" id="RHEA:25094"/>
        <dbReference type="ChEBI" id="CHEBI:30616"/>
        <dbReference type="ChEBI" id="CHEBI:57566"/>
        <dbReference type="ChEBI" id="CHEBI:58593"/>
        <dbReference type="ChEBI" id="CHEBI:456216"/>
        <dbReference type="EC" id="2.7.4.25"/>
    </reaction>
</comment>
<dbReference type="PANTHER" id="PTHR21299:SF2">
    <property type="entry name" value="CYTIDYLATE KINASE"/>
    <property type="match status" value="1"/>
</dbReference>
<evidence type="ECO:0000256" key="4">
    <source>
        <dbReference type="ARBA" id="ARBA00022777"/>
    </source>
</evidence>
<feature type="domain" description="Cytidylate kinase" evidence="9">
    <location>
        <begin position="3"/>
        <end position="217"/>
    </location>
</feature>
<dbReference type="HAMAP" id="MF_00238">
    <property type="entry name" value="Cytidyl_kinase_type1"/>
    <property type="match status" value="1"/>
</dbReference>
<evidence type="ECO:0000256" key="7">
    <source>
        <dbReference type="ARBA" id="ARBA00048478"/>
    </source>
</evidence>
<keyword evidence="5 8" id="KW-0067">ATP-binding</keyword>
<evidence type="ECO:0000256" key="6">
    <source>
        <dbReference type="ARBA" id="ARBA00047615"/>
    </source>
</evidence>
<name>A0ABW9H0V5_9FIRM</name>
<dbReference type="RefSeq" id="WP_408977417.1">
    <property type="nucleotide sequence ID" value="NZ_JBJUVG010000006.1"/>
</dbReference>
<dbReference type="InterPro" id="IPR003136">
    <property type="entry name" value="Cytidylate_kin"/>
</dbReference>
<evidence type="ECO:0000256" key="3">
    <source>
        <dbReference type="ARBA" id="ARBA00022741"/>
    </source>
</evidence>
<dbReference type="SUPFAM" id="SSF52540">
    <property type="entry name" value="P-loop containing nucleoside triphosphate hydrolases"/>
    <property type="match status" value="1"/>
</dbReference>
<dbReference type="PANTHER" id="PTHR21299">
    <property type="entry name" value="CYTIDYLATE KINASE/PANTOATE-BETA-ALANINE LIGASE"/>
    <property type="match status" value="1"/>
</dbReference>
<organism evidence="10 11">
    <name type="scientific">Peptococcus simiae</name>
    <dbReference type="NCBI Taxonomy" id="1643805"/>
    <lineage>
        <taxon>Bacteria</taxon>
        <taxon>Bacillati</taxon>
        <taxon>Bacillota</taxon>
        <taxon>Clostridia</taxon>
        <taxon>Eubacteriales</taxon>
        <taxon>Peptococcaceae</taxon>
        <taxon>Peptococcus</taxon>
    </lineage>
</organism>
<dbReference type="EC" id="2.7.4.25" evidence="8"/>
<sequence length="218" mass="23558">MQIAIDGPAGAGKSTIAKKIARDLGFVYIDSGALYRAVALLALQEDQPPEEGPGLAAFLDQLTLDLTTDQAGQQQVWANGEDVTEAIRDNAVSQRVSAYSALPPVRQLVTDRIQDLAAQADVVMDGRDIGTVVLPAADLKIFLTASVEERARRRVDQLASQGDQVSFETIAQEIADRDEKDRQRAVAPLVQAADAVYLDSSHMGIEEVSEYILGLIRK</sequence>
<gene>
    <name evidence="8 10" type="primary">cmk</name>
    <name evidence="10" type="ORF">ACKQTC_05435</name>
</gene>
<evidence type="ECO:0000256" key="8">
    <source>
        <dbReference type="HAMAP-Rule" id="MF_00238"/>
    </source>
</evidence>
<keyword evidence="8" id="KW-0963">Cytoplasm</keyword>
<evidence type="ECO:0000256" key="5">
    <source>
        <dbReference type="ARBA" id="ARBA00022840"/>
    </source>
</evidence>
<keyword evidence="3 8" id="KW-0547">Nucleotide-binding</keyword>
<dbReference type="EMBL" id="JBJUVG010000006">
    <property type="protein sequence ID" value="MFM9413801.1"/>
    <property type="molecule type" value="Genomic_DNA"/>
</dbReference>
<keyword evidence="2 8" id="KW-0808">Transferase</keyword>
<evidence type="ECO:0000313" key="10">
    <source>
        <dbReference type="EMBL" id="MFM9413801.1"/>
    </source>
</evidence>
<dbReference type="GO" id="GO:0016301">
    <property type="term" value="F:kinase activity"/>
    <property type="evidence" value="ECO:0007669"/>
    <property type="project" value="UniProtKB-KW"/>
</dbReference>